<dbReference type="STRING" id="882086.SacxiDRAFT_4096"/>
<dbReference type="RefSeq" id="WP_006240519.1">
    <property type="nucleotide sequence ID" value="NZ_JH636049.1"/>
</dbReference>
<dbReference type="PRINTS" id="PR00038">
    <property type="entry name" value="HTHLUXR"/>
</dbReference>
<dbReference type="Pfam" id="PF00196">
    <property type="entry name" value="GerE"/>
    <property type="match status" value="1"/>
</dbReference>
<keyword evidence="1" id="KW-0805">Transcription regulation</keyword>
<evidence type="ECO:0000313" key="6">
    <source>
        <dbReference type="Proteomes" id="UP000004691"/>
    </source>
</evidence>
<dbReference type="AlphaFoldDB" id="I0V832"/>
<dbReference type="SUPFAM" id="SSF55781">
    <property type="entry name" value="GAF domain-like"/>
    <property type="match status" value="1"/>
</dbReference>
<evidence type="ECO:0000256" key="1">
    <source>
        <dbReference type="ARBA" id="ARBA00023015"/>
    </source>
</evidence>
<evidence type="ECO:0000259" key="4">
    <source>
        <dbReference type="PROSITE" id="PS50043"/>
    </source>
</evidence>
<dbReference type="CDD" id="cd06170">
    <property type="entry name" value="LuxR_C_like"/>
    <property type="match status" value="1"/>
</dbReference>
<evidence type="ECO:0000256" key="2">
    <source>
        <dbReference type="ARBA" id="ARBA00023125"/>
    </source>
</evidence>
<keyword evidence="2 5" id="KW-0238">DNA-binding</keyword>
<feature type="domain" description="HTH luxR-type" evidence="4">
    <location>
        <begin position="291"/>
        <end position="356"/>
    </location>
</feature>
<keyword evidence="3" id="KW-0804">Transcription</keyword>
<dbReference type="InterPro" id="IPR016032">
    <property type="entry name" value="Sig_transdc_resp-reg_C-effctor"/>
</dbReference>
<organism evidence="5 6">
    <name type="scientific">Saccharomonospora xinjiangensis XJ-54</name>
    <dbReference type="NCBI Taxonomy" id="882086"/>
    <lineage>
        <taxon>Bacteria</taxon>
        <taxon>Bacillati</taxon>
        <taxon>Actinomycetota</taxon>
        <taxon>Actinomycetes</taxon>
        <taxon>Pseudonocardiales</taxon>
        <taxon>Pseudonocardiaceae</taxon>
        <taxon>Saccharomonospora</taxon>
    </lineage>
</organism>
<dbReference type="HOGENOM" id="CLU_061962_0_0_11"/>
<evidence type="ECO:0000313" key="5">
    <source>
        <dbReference type="EMBL" id="EID56285.1"/>
    </source>
</evidence>
<name>I0V832_9PSEU</name>
<dbReference type="PANTHER" id="PTHR44688:SF16">
    <property type="entry name" value="DNA-BINDING TRANSCRIPTIONAL ACTIVATOR DEVR_DOSR"/>
    <property type="match status" value="1"/>
</dbReference>
<reference evidence="5 6" key="1">
    <citation type="submission" date="2012-01" db="EMBL/GenBank/DDBJ databases">
        <title>Improved High-Quality Draft sequence of Saccharomonospora xinjiangensis XJ-54.</title>
        <authorList>
            <consortium name="US DOE Joint Genome Institute"/>
            <person name="Lucas S."/>
            <person name="Han J."/>
            <person name="Lapidus A."/>
            <person name="Cheng J.-F."/>
            <person name="Goodwin L."/>
            <person name="Pitluck S."/>
            <person name="Peters L."/>
            <person name="Mikhailova N."/>
            <person name="Teshima H."/>
            <person name="Detter J.C."/>
            <person name="Han C."/>
            <person name="Tapia R."/>
            <person name="Land M."/>
            <person name="Hauser L."/>
            <person name="Kyrpides N."/>
            <person name="Ivanova N."/>
            <person name="Pagani I."/>
            <person name="Brambilla E.-M."/>
            <person name="Klenk H.-P."/>
            <person name="Woyke T."/>
        </authorList>
    </citation>
    <scope>NUCLEOTIDE SEQUENCE [LARGE SCALE GENOMIC DNA]</scope>
    <source>
        <strain evidence="5 6">XJ-54</strain>
    </source>
</reference>
<gene>
    <name evidence="5" type="ORF">SacxiDRAFT_4096</name>
</gene>
<evidence type="ECO:0000256" key="3">
    <source>
        <dbReference type="ARBA" id="ARBA00023163"/>
    </source>
</evidence>
<accession>I0V832</accession>
<dbReference type="EMBL" id="JH636049">
    <property type="protein sequence ID" value="EID56285.1"/>
    <property type="molecule type" value="Genomic_DNA"/>
</dbReference>
<dbReference type="InterPro" id="IPR036388">
    <property type="entry name" value="WH-like_DNA-bd_sf"/>
</dbReference>
<dbReference type="Gene3D" id="1.10.10.10">
    <property type="entry name" value="Winged helix-like DNA-binding domain superfamily/Winged helix DNA-binding domain"/>
    <property type="match status" value="1"/>
</dbReference>
<dbReference type="InterPro" id="IPR000792">
    <property type="entry name" value="Tscrpt_reg_LuxR_C"/>
</dbReference>
<dbReference type="GO" id="GO:0006355">
    <property type="term" value="P:regulation of DNA-templated transcription"/>
    <property type="evidence" value="ECO:0007669"/>
    <property type="project" value="InterPro"/>
</dbReference>
<dbReference type="PROSITE" id="PS50043">
    <property type="entry name" value="HTH_LUXR_2"/>
    <property type="match status" value="1"/>
</dbReference>
<proteinExistence type="predicted"/>
<dbReference type="eggNOG" id="COG2197">
    <property type="taxonomic scope" value="Bacteria"/>
</dbReference>
<dbReference type="OrthoDB" id="9815744at2"/>
<dbReference type="GO" id="GO:0003677">
    <property type="term" value="F:DNA binding"/>
    <property type="evidence" value="ECO:0007669"/>
    <property type="project" value="UniProtKB-KW"/>
</dbReference>
<dbReference type="SUPFAM" id="SSF46894">
    <property type="entry name" value="C-terminal effector domain of the bipartite response regulators"/>
    <property type="match status" value="1"/>
</dbReference>
<dbReference type="Proteomes" id="UP000004691">
    <property type="component" value="Unassembled WGS sequence"/>
</dbReference>
<dbReference type="PANTHER" id="PTHR44688">
    <property type="entry name" value="DNA-BINDING TRANSCRIPTIONAL ACTIVATOR DEVR_DOSR"/>
    <property type="match status" value="1"/>
</dbReference>
<sequence>MAAEADDGVLLHREFGGEGREVRPCSASSASIAATRSLRVRRIVPFDAAIWQATDPDTGLATAPMRAENLGEDGCAVYWNNEFLAETVTTFRELANADVPVAGLWETTGGEPQRSAVHRTFLRPRGLDDELRAVLRADGQWWGQVSLYRAEGRRPFTRADLSVVAGLTTALGARLRSFALPPAAMAEDRGPGLLLFDAAGTLLSINDEGRAFLAELPPGPSSATAFGVAVPAWVHNTAARAVNGDTTRVRARDRHGRWLVVHASALRGAGTGPSQCVVVVEPAKAGDVACLIAAAYGLTDRELEVTQLLARGLSTAQLARRLVLSQHTVRDHVKSVFAKTGVSSRGELVALLYTEHYRPLNPGTRVRVWDADARN</sequence>
<keyword evidence="6" id="KW-1185">Reference proteome</keyword>
<dbReference type="SMART" id="SM00421">
    <property type="entry name" value="HTH_LUXR"/>
    <property type="match status" value="1"/>
</dbReference>
<protein>
    <submittedName>
        <fullName evidence="5">DNA-binding protein with HTH domain</fullName>
    </submittedName>
</protein>